<feature type="transmembrane region" description="Helical" evidence="5">
    <location>
        <begin position="147"/>
        <end position="168"/>
    </location>
</feature>
<dbReference type="PANTHER" id="PTHR42718:SF42">
    <property type="entry name" value="EXPORT PROTEIN"/>
    <property type="match status" value="1"/>
</dbReference>
<evidence type="ECO:0000256" key="3">
    <source>
        <dbReference type="ARBA" id="ARBA00022989"/>
    </source>
</evidence>
<evidence type="ECO:0000256" key="2">
    <source>
        <dbReference type="ARBA" id="ARBA00022692"/>
    </source>
</evidence>
<dbReference type="Gene3D" id="1.20.1250.20">
    <property type="entry name" value="MFS general substrate transporter like domains"/>
    <property type="match status" value="2"/>
</dbReference>
<comment type="subcellular location">
    <subcellularLocation>
        <location evidence="1">Cell membrane</location>
        <topology evidence="1">Multi-pass membrane protein</topology>
    </subcellularLocation>
</comment>
<feature type="transmembrane region" description="Helical" evidence="5">
    <location>
        <begin position="207"/>
        <end position="227"/>
    </location>
</feature>
<keyword evidence="8" id="KW-1185">Reference proteome</keyword>
<dbReference type="RefSeq" id="WP_345342390.1">
    <property type="nucleotide sequence ID" value="NZ_BAABFB010000019.1"/>
</dbReference>
<keyword evidence="4 5" id="KW-0472">Membrane</keyword>
<dbReference type="PROSITE" id="PS50850">
    <property type="entry name" value="MFS"/>
    <property type="match status" value="1"/>
</dbReference>
<evidence type="ECO:0000313" key="8">
    <source>
        <dbReference type="Proteomes" id="UP001501183"/>
    </source>
</evidence>
<feature type="transmembrane region" description="Helical" evidence="5">
    <location>
        <begin position="233"/>
        <end position="255"/>
    </location>
</feature>
<feature type="transmembrane region" description="Helical" evidence="5">
    <location>
        <begin position="20"/>
        <end position="42"/>
    </location>
</feature>
<feature type="transmembrane region" description="Helical" evidence="5">
    <location>
        <begin position="497"/>
        <end position="520"/>
    </location>
</feature>
<keyword evidence="2 5" id="KW-0812">Transmembrane</keyword>
<evidence type="ECO:0000256" key="5">
    <source>
        <dbReference type="SAM" id="Phobius"/>
    </source>
</evidence>
<dbReference type="Proteomes" id="UP001501183">
    <property type="component" value="Unassembled WGS sequence"/>
</dbReference>
<feature type="transmembrane region" description="Helical" evidence="5">
    <location>
        <begin position="87"/>
        <end position="105"/>
    </location>
</feature>
<evidence type="ECO:0000256" key="4">
    <source>
        <dbReference type="ARBA" id="ARBA00023136"/>
    </source>
</evidence>
<evidence type="ECO:0000259" key="6">
    <source>
        <dbReference type="PROSITE" id="PS50850"/>
    </source>
</evidence>
<feature type="transmembrane region" description="Helical" evidence="5">
    <location>
        <begin position="276"/>
        <end position="296"/>
    </location>
</feature>
<feature type="transmembrane region" description="Helical" evidence="5">
    <location>
        <begin position="311"/>
        <end position="328"/>
    </location>
</feature>
<dbReference type="PANTHER" id="PTHR42718">
    <property type="entry name" value="MAJOR FACILITATOR SUPERFAMILY MULTIDRUG TRANSPORTER MFSC"/>
    <property type="match status" value="1"/>
</dbReference>
<evidence type="ECO:0000256" key="1">
    <source>
        <dbReference type="ARBA" id="ARBA00004651"/>
    </source>
</evidence>
<sequence length="526" mass="53408">MTLLAARDRSAGPAPYRWRWPALGVLCLSLLIVVMANSALIVAAPDMTRDLELTSSQLQWVIDGYTVPYAALMLLCGALGDRYSRRGALLTGLAVFGAGAVFGSLAETTSEVVGARIAMGVGAAVIMPATLSLLVATFPSAERSRAIAAWAATSGLAIAFGPLLSGWILESHSWNATFLINVPIAALAAVAALVIVPPSRATDRGRVDWVGGLLSVVAIGALVYAIINGFHFGWTTGPIAAFAVAAAGTVAFLVWELRHPRPLLDVRKLGDRTIGGATLAVLLLFLAAFGAIYFIAQQFQFVLGYGPLETGVRLLPLAAAVSIGALAGGRIAPRLGVRATVVAGMALAAAGVLLMVRVDAASGYADFALPLVLLGLGIGIAEPPATDAIMARFPEDDLGAAGGLNDTAIELGGSLGIAVLGSILAAGYKDSIAGFIDSAPLPTLTGNLAAQADYAMEVSRESVGGATLVAQELAANPIVASYAQPLRDAAGAAFTDAIGTASLAGGLALAAGALIVAVILPGRSER</sequence>
<dbReference type="CDD" id="cd17321">
    <property type="entry name" value="MFS_MMR_MDR_like"/>
    <property type="match status" value="1"/>
</dbReference>
<comment type="caution">
    <text evidence="7">The sequence shown here is derived from an EMBL/GenBank/DDBJ whole genome shotgun (WGS) entry which is preliminary data.</text>
</comment>
<organism evidence="7 8">
    <name type="scientific">Rhodococcus olei</name>
    <dbReference type="NCBI Taxonomy" id="2161675"/>
    <lineage>
        <taxon>Bacteria</taxon>
        <taxon>Bacillati</taxon>
        <taxon>Actinomycetota</taxon>
        <taxon>Actinomycetes</taxon>
        <taxon>Mycobacteriales</taxon>
        <taxon>Nocardiaceae</taxon>
        <taxon>Rhodococcus</taxon>
    </lineage>
</organism>
<accession>A0ABP8NU57</accession>
<dbReference type="EMBL" id="BAABFB010000019">
    <property type="protein sequence ID" value="GAA4473460.1"/>
    <property type="molecule type" value="Genomic_DNA"/>
</dbReference>
<protein>
    <submittedName>
        <fullName evidence="7">MFS transporter</fullName>
    </submittedName>
</protein>
<proteinExistence type="predicted"/>
<dbReference type="Pfam" id="PF07690">
    <property type="entry name" value="MFS_1"/>
    <property type="match status" value="1"/>
</dbReference>
<feature type="transmembrane region" description="Helical" evidence="5">
    <location>
        <begin position="335"/>
        <end position="356"/>
    </location>
</feature>
<feature type="domain" description="Major facilitator superfamily (MFS) profile" evidence="6">
    <location>
        <begin position="22"/>
        <end position="524"/>
    </location>
</feature>
<dbReference type="InterPro" id="IPR036259">
    <property type="entry name" value="MFS_trans_sf"/>
</dbReference>
<feature type="transmembrane region" description="Helical" evidence="5">
    <location>
        <begin position="62"/>
        <end position="80"/>
    </location>
</feature>
<reference evidence="8" key="1">
    <citation type="journal article" date="2019" name="Int. J. Syst. Evol. Microbiol.">
        <title>The Global Catalogue of Microorganisms (GCM) 10K type strain sequencing project: providing services to taxonomists for standard genome sequencing and annotation.</title>
        <authorList>
            <consortium name="The Broad Institute Genomics Platform"/>
            <consortium name="The Broad Institute Genome Sequencing Center for Infectious Disease"/>
            <person name="Wu L."/>
            <person name="Ma J."/>
        </authorList>
    </citation>
    <scope>NUCLEOTIDE SEQUENCE [LARGE SCALE GENOMIC DNA]</scope>
    <source>
        <strain evidence="8">JCM 32206</strain>
    </source>
</reference>
<feature type="transmembrane region" description="Helical" evidence="5">
    <location>
        <begin position="174"/>
        <end position="195"/>
    </location>
</feature>
<dbReference type="SUPFAM" id="SSF103473">
    <property type="entry name" value="MFS general substrate transporter"/>
    <property type="match status" value="1"/>
</dbReference>
<keyword evidence="3 5" id="KW-1133">Transmembrane helix</keyword>
<feature type="transmembrane region" description="Helical" evidence="5">
    <location>
        <begin position="117"/>
        <end position="135"/>
    </location>
</feature>
<dbReference type="InterPro" id="IPR011701">
    <property type="entry name" value="MFS"/>
</dbReference>
<evidence type="ECO:0000313" key="7">
    <source>
        <dbReference type="EMBL" id="GAA4473460.1"/>
    </source>
</evidence>
<dbReference type="InterPro" id="IPR020846">
    <property type="entry name" value="MFS_dom"/>
</dbReference>
<name>A0ABP8NU57_9NOCA</name>
<gene>
    <name evidence="7" type="ORF">GCM10023094_07130</name>
</gene>